<evidence type="ECO:0000313" key="2">
    <source>
        <dbReference type="EMBL" id="CAD8356034.1"/>
    </source>
</evidence>
<proteinExistence type="predicted"/>
<evidence type="ECO:0000256" key="1">
    <source>
        <dbReference type="SAM" id="SignalP"/>
    </source>
</evidence>
<accession>A0A7S0A8L4</accession>
<feature type="signal peptide" evidence="1">
    <location>
        <begin position="1"/>
        <end position="21"/>
    </location>
</feature>
<sequence length="348" mass="38217">MAAFALPLLLALLSRELFSSALPRCDAEERDTAAVSPPASGRSLLQAQAAVWGGAPVAEDPLAAPTALGSGGGTASACTRVAWLHIPKCGTSFGTSLFHCANVSLPEEAHIPAQGTVEGYLVPSFLTQYPLDLWFQGRFWTKGGNVGSHTEIKEDVWRSFKGHFFAMFRKPSARAYSSWKFFGGTHCTRQGIYSANYAQRILGLATKMVAGQANGRDCSRCDTPCEKLQPDVDLALSRLGGFRFVGLTEEWALSVCLFHAMTGSECFPSEFLNVRPTHYSKSAEPDDEKRFFDGYHDPYDEALYERASAIFWANVAKHNVTRERCRHTCSRVQHIFSPEGALLSFDVD</sequence>
<dbReference type="AlphaFoldDB" id="A0A7S0A8L4"/>
<protein>
    <submittedName>
        <fullName evidence="2">Uncharacterized protein</fullName>
    </submittedName>
</protein>
<keyword evidence="1" id="KW-0732">Signal</keyword>
<dbReference type="EMBL" id="HBEG01018791">
    <property type="protein sequence ID" value="CAD8356034.1"/>
    <property type="molecule type" value="Transcribed_RNA"/>
</dbReference>
<dbReference type="Gene3D" id="3.40.50.300">
    <property type="entry name" value="P-loop containing nucleotide triphosphate hydrolases"/>
    <property type="match status" value="1"/>
</dbReference>
<name>A0A7S0A8L4_9DINO</name>
<gene>
    <name evidence="2" type="ORF">PBAH0796_LOCUS11401</name>
</gene>
<dbReference type="InterPro" id="IPR027417">
    <property type="entry name" value="P-loop_NTPase"/>
</dbReference>
<reference evidence="2" key="1">
    <citation type="submission" date="2021-01" db="EMBL/GenBank/DDBJ databases">
        <authorList>
            <person name="Corre E."/>
            <person name="Pelletier E."/>
            <person name="Niang G."/>
            <person name="Scheremetjew M."/>
            <person name="Finn R."/>
            <person name="Kale V."/>
            <person name="Holt S."/>
            <person name="Cochrane G."/>
            <person name="Meng A."/>
            <person name="Brown T."/>
            <person name="Cohen L."/>
        </authorList>
    </citation>
    <scope>NUCLEOTIDE SEQUENCE</scope>
    <source>
        <strain evidence="2">Pbaha01</strain>
    </source>
</reference>
<feature type="chain" id="PRO_5031041053" evidence="1">
    <location>
        <begin position="22"/>
        <end position="348"/>
    </location>
</feature>
<organism evidence="2">
    <name type="scientific">Pyrodinium bahamense</name>
    <dbReference type="NCBI Taxonomy" id="73915"/>
    <lineage>
        <taxon>Eukaryota</taxon>
        <taxon>Sar</taxon>
        <taxon>Alveolata</taxon>
        <taxon>Dinophyceae</taxon>
        <taxon>Gonyaulacales</taxon>
        <taxon>Pyrocystaceae</taxon>
        <taxon>Pyrodinium</taxon>
    </lineage>
</organism>